<protein>
    <submittedName>
        <fullName evidence="1">Mitochondrial carrier</fullName>
    </submittedName>
</protein>
<accession>A0A3M7M4T9</accession>
<organism evidence="1 2">
    <name type="scientific">Pyrenophora seminiperda CCB06</name>
    <dbReference type="NCBI Taxonomy" id="1302712"/>
    <lineage>
        <taxon>Eukaryota</taxon>
        <taxon>Fungi</taxon>
        <taxon>Dikarya</taxon>
        <taxon>Ascomycota</taxon>
        <taxon>Pezizomycotina</taxon>
        <taxon>Dothideomycetes</taxon>
        <taxon>Pleosporomycetidae</taxon>
        <taxon>Pleosporales</taxon>
        <taxon>Pleosporineae</taxon>
        <taxon>Pleosporaceae</taxon>
        <taxon>Pyrenophora</taxon>
    </lineage>
</organism>
<dbReference type="AlphaFoldDB" id="A0A3M7M4T9"/>
<reference evidence="1 2" key="1">
    <citation type="journal article" date="2014" name="PLoS ONE">
        <title>De novo Genome Assembly of the Fungal Plant Pathogen Pyrenophora semeniperda.</title>
        <authorList>
            <person name="Soliai M.M."/>
            <person name="Meyer S.E."/>
            <person name="Udall J.A."/>
            <person name="Elzinga D.E."/>
            <person name="Hermansen R.A."/>
            <person name="Bodily P.M."/>
            <person name="Hart A.A."/>
            <person name="Coleman C.E."/>
        </authorList>
    </citation>
    <scope>NUCLEOTIDE SEQUENCE [LARGE SCALE GENOMIC DNA]</scope>
    <source>
        <strain evidence="1 2">CCB06</strain>
        <tissue evidence="1">Mycelium</tissue>
    </source>
</reference>
<evidence type="ECO:0000313" key="1">
    <source>
        <dbReference type="EMBL" id="RMZ69409.1"/>
    </source>
</evidence>
<dbReference type="EMBL" id="KE747818">
    <property type="protein sequence ID" value="RMZ69409.1"/>
    <property type="molecule type" value="Genomic_DNA"/>
</dbReference>
<evidence type="ECO:0000313" key="2">
    <source>
        <dbReference type="Proteomes" id="UP000265663"/>
    </source>
</evidence>
<proteinExistence type="predicted"/>
<keyword evidence="2" id="KW-1185">Reference proteome</keyword>
<dbReference type="Proteomes" id="UP000265663">
    <property type="component" value="Unassembled WGS sequence"/>
</dbReference>
<gene>
    <name evidence="1" type="ORF">GMOD_00006212</name>
</gene>
<sequence>MDIYRSSVLPIFCPETFDSSIPPDSNRHSPNLHRPDQKTADRYPISNMCSYTYSWYYCNHDYYICKTHGISGDCHADSPCRANSIEVCSSRLLSGYSYDAWSIDMCSKMKIECGGFSNYYCNDCSEDVALEFELDELYE</sequence>
<name>A0A3M7M4T9_9PLEO</name>
<dbReference type="OrthoDB" id="3621151at2759"/>